<gene>
    <name evidence="3" type="ORF">QXL92_27195</name>
</gene>
<dbReference type="AlphaFoldDB" id="A0A4R5WJP9"/>
<dbReference type="NCBIfam" id="TIGR00996">
    <property type="entry name" value="Mtu_fam_mce"/>
    <property type="match status" value="1"/>
</dbReference>
<dbReference type="Proteomes" id="UP001229081">
    <property type="component" value="Unassembled WGS sequence"/>
</dbReference>
<evidence type="ECO:0000313" key="3">
    <source>
        <dbReference type="EMBL" id="MDP7738422.1"/>
    </source>
</evidence>
<organism evidence="3 4">
    <name type="scientific">Mycobacterium paragordonae</name>
    <dbReference type="NCBI Taxonomy" id="1389713"/>
    <lineage>
        <taxon>Bacteria</taxon>
        <taxon>Bacillati</taxon>
        <taxon>Actinomycetota</taxon>
        <taxon>Actinomycetes</taxon>
        <taxon>Mycobacteriales</taxon>
        <taxon>Mycobacteriaceae</taxon>
        <taxon>Mycobacterium</taxon>
    </lineage>
</organism>
<dbReference type="GO" id="GO:0005576">
    <property type="term" value="C:extracellular region"/>
    <property type="evidence" value="ECO:0007669"/>
    <property type="project" value="TreeGrafter"/>
</dbReference>
<dbReference type="InterPro" id="IPR024516">
    <property type="entry name" value="Mce_C"/>
</dbReference>
<dbReference type="GO" id="GO:0051701">
    <property type="term" value="P:biological process involved in interaction with host"/>
    <property type="evidence" value="ECO:0007669"/>
    <property type="project" value="TreeGrafter"/>
</dbReference>
<dbReference type="Pfam" id="PF11887">
    <property type="entry name" value="Mce4_CUP1"/>
    <property type="match status" value="1"/>
</dbReference>
<comment type="caution">
    <text evidence="3">The sequence shown here is derived from an EMBL/GenBank/DDBJ whole genome shotgun (WGS) entry which is preliminary data.</text>
</comment>
<evidence type="ECO:0000313" key="4">
    <source>
        <dbReference type="Proteomes" id="UP001229081"/>
    </source>
</evidence>
<feature type="domain" description="Mce/MlaD" evidence="1">
    <location>
        <begin position="39"/>
        <end position="110"/>
    </location>
</feature>
<accession>A0A4R5WJP9</accession>
<dbReference type="EMBL" id="JAUFSA010000001">
    <property type="protein sequence ID" value="MDP7738422.1"/>
    <property type="molecule type" value="Genomic_DNA"/>
</dbReference>
<dbReference type="PANTHER" id="PTHR33371:SF17">
    <property type="entry name" value="MCE-FAMILY PROTEIN MCE1B"/>
    <property type="match status" value="1"/>
</dbReference>
<dbReference type="Pfam" id="PF02470">
    <property type="entry name" value="MlaD"/>
    <property type="match status" value="1"/>
</dbReference>
<protein>
    <submittedName>
        <fullName evidence="3">MCE family protein</fullName>
    </submittedName>
</protein>
<reference evidence="3" key="1">
    <citation type="submission" date="2023-06" db="EMBL/GenBank/DDBJ databases">
        <title>Identification of two novel mycobacterium reveal diversities and complexities of Mycobacterium gordonae clade.</title>
        <authorList>
            <person name="Matsumoto Y."/>
            <person name="Nakamura S."/>
            <person name="Motooka D."/>
            <person name="Fukushima K."/>
        </authorList>
    </citation>
    <scope>NUCLEOTIDE SEQUENCE</scope>
    <source>
        <strain evidence="3">TY812</strain>
    </source>
</reference>
<feature type="domain" description="Mammalian cell entry C-terminal" evidence="2">
    <location>
        <begin position="120"/>
        <end position="264"/>
    </location>
</feature>
<name>A0A4R5WJP9_9MYCO</name>
<dbReference type="PANTHER" id="PTHR33371">
    <property type="entry name" value="INTERMEMBRANE PHOSPHOLIPID TRANSPORT SYSTEM BINDING PROTEIN MLAD-RELATED"/>
    <property type="match status" value="1"/>
</dbReference>
<dbReference type="InterPro" id="IPR052336">
    <property type="entry name" value="MlaD_Phospholipid_Transporter"/>
</dbReference>
<dbReference type="RefSeq" id="WP_133437322.1">
    <property type="nucleotide sequence ID" value="NZ_JAUFSA010000001.1"/>
</dbReference>
<evidence type="ECO:0000259" key="2">
    <source>
        <dbReference type="Pfam" id="PF11887"/>
    </source>
</evidence>
<sequence length="338" mass="36679">MRKLARPVFWLTVFTAVAVVCAVLLVTALRSPVNGPVSHYSATFTDVSGLDVGNDVRISGVQVGKVEGIRLEGRTARVDFSALNEHPLYRSTIAAVRYQNLLGQRYVELVQTSSASGRAGQRLPGGSMIPLGQTVPSFDITKLFNGFRPVFQTLDAAQLNQFGENLLRLIQGDDTGIGPVLRDLDTISKYAVNRQAVINLLLHNLSDLSRDLGGKSQQLFNLINALNDALATFTSKAEEFRTSIDIELPMMRSLVRVLQTAERGFDASTSPLYGMATRLFPQTPTVVAGLSLTPTLIQGLRDSLVDDERPAFTCSNGELQLPGVGEVSFAQQGLVVCR</sequence>
<dbReference type="InterPro" id="IPR003399">
    <property type="entry name" value="Mce/MlaD"/>
</dbReference>
<dbReference type="InterPro" id="IPR005693">
    <property type="entry name" value="Mce"/>
</dbReference>
<evidence type="ECO:0000259" key="1">
    <source>
        <dbReference type="Pfam" id="PF02470"/>
    </source>
</evidence>
<proteinExistence type="predicted"/>